<organism evidence="1 2">
    <name type="scientific">Shewanella jiangmenensis</name>
    <dbReference type="NCBI Taxonomy" id="2837387"/>
    <lineage>
        <taxon>Bacteria</taxon>
        <taxon>Pseudomonadati</taxon>
        <taxon>Pseudomonadota</taxon>
        <taxon>Gammaproteobacteria</taxon>
        <taxon>Alteromonadales</taxon>
        <taxon>Shewanellaceae</taxon>
        <taxon>Shewanella</taxon>
    </lineage>
</organism>
<gene>
    <name evidence="1" type="ORF">KJI95_12140</name>
</gene>
<dbReference type="Proteomes" id="UP001195903">
    <property type="component" value="Unassembled WGS sequence"/>
</dbReference>
<proteinExistence type="predicted"/>
<accession>A0ABS5V484</accession>
<dbReference type="EMBL" id="JAHEPS010000004">
    <property type="protein sequence ID" value="MBT1445272.1"/>
    <property type="molecule type" value="Genomic_DNA"/>
</dbReference>
<evidence type="ECO:0000313" key="2">
    <source>
        <dbReference type="Proteomes" id="UP001195903"/>
    </source>
</evidence>
<dbReference type="RefSeq" id="WP_214507471.1">
    <property type="nucleotide sequence ID" value="NZ_JAHEPS010000004.1"/>
</dbReference>
<sequence>MAVWEILALPCCTKSTHKQSASTILVQMPHQTSATPPYSRQAILLHFFKINKLKLWHATRFICATIRASRSRWQHDNKIID</sequence>
<protein>
    <submittedName>
        <fullName evidence="1">Uncharacterized protein</fullName>
    </submittedName>
</protein>
<name>A0ABS5V484_9GAMM</name>
<keyword evidence="2" id="KW-1185">Reference proteome</keyword>
<comment type="caution">
    <text evidence="1">The sequence shown here is derived from an EMBL/GenBank/DDBJ whole genome shotgun (WGS) entry which is preliminary data.</text>
</comment>
<evidence type="ECO:0000313" key="1">
    <source>
        <dbReference type="EMBL" id="MBT1445272.1"/>
    </source>
</evidence>
<reference evidence="1 2" key="1">
    <citation type="submission" date="2021-05" db="EMBL/GenBank/DDBJ databases">
        <title>Shewanella sp. JM162201.</title>
        <authorList>
            <person name="Xu S."/>
            <person name="Li A."/>
        </authorList>
    </citation>
    <scope>NUCLEOTIDE SEQUENCE [LARGE SCALE GENOMIC DNA]</scope>
    <source>
        <strain evidence="1 2">JM162201</strain>
    </source>
</reference>